<organism evidence="1 2">
    <name type="scientific">Actinomyces lilanjuaniae</name>
    <dbReference type="NCBI Taxonomy" id="2321394"/>
    <lineage>
        <taxon>Bacteria</taxon>
        <taxon>Bacillati</taxon>
        <taxon>Actinomycetota</taxon>
        <taxon>Actinomycetes</taxon>
        <taxon>Actinomycetales</taxon>
        <taxon>Actinomycetaceae</taxon>
        <taxon>Actinomyces</taxon>
    </lineage>
</organism>
<proteinExistence type="predicted"/>
<accession>A0ABM6Z3W8</accession>
<dbReference type="InterPro" id="IPR029033">
    <property type="entry name" value="His_PPase_superfam"/>
</dbReference>
<dbReference type="EMBL" id="CP032514">
    <property type="protein sequence ID" value="AYD89909.1"/>
    <property type="molecule type" value="Genomic_DNA"/>
</dbReference>
<dbReference type="SUPFAM" id="SSF53254">
    <property type="entry name" value="Phosphoglycerate mutase-like"/>
    <property type="match status" value="1"/>
</dbReference>
<dbReference type="Proteomes" id="UP000273001">
    <property type="component" value="Chromosome"/>
</dbReference>
<dbReference type="RefSeq" id="WP_120204584.1">
    <property type="nucleotide sequence ID" value="NZ_CP032514.1"/>
</dbReference>
<dbReference type="InterPro" id="IPR050275">
    <property type="entry name" value="PGM_Phosphatase"/>
</dbReference>
<protein>
    <submittedName>
        <fullName evidence="1">Phosphohistidine phosphatase SixA</fullName>
    </submittedName>
</protein>
<reference evidence="1 2" key="1">
    <citation type="submission" date="2018-09" db="EMBL/GenBank/DDBJ databases">
        <authorList>
            <person name="Li J."/>
        </authorList>
    </citation>
    <scope>NUCLEOTIDE SEQUENCE [LARGE SCALE GENOMIC DNA]</scope>
    <source>
        <strain evidence="1 2">2129</strain>
    </source>
</reference>
<dbReference type="SMART" id="SM00855">
    <property type="entry name" value="PGAM"/>
    <property type="match status" value="1"/>
</dbReference>
<dbReference type="NCBIfam" id="TIGR00249">
    <property type="entry name" value="sixA"/>
    <property type="match status" value="1"/>
</dbReference>
<name>A0ABM6Z3W8_9ACTO</name>
<keyword evidence="2" id="KW-1185">Reference proteome</keyword>
<dbReference type="InterPro" id="IPR004449">
    <property type="entry name" value="SixA"/>
</dbReference>
<dbReference type="Pfam" id="PF00300">
    <property type="entry name" value="His_Phos_1"/>
    <property type="match status" value="1"/>
</dbReference>
<dbReference type="CDD" id="cd07067">
    <property type="entry name" value="HP_PGM_like"/>
    <property type="match status" value="1"/>
</dbReference>
<evidence type="ECO:0000313" key="1">
    <source>
        <dbReference type="EMBL" id="AYD89909.1"/>
    </source>
</evidence>
<dbReference type="Gene3D" id="3.40.50.1240">
    <property type="entry name" value="Phosphoglycerate mutase-like"/>
    <property type="match status" value="1"/>
</dbReference>
<gene>
    <name evidence="1" type="primary">sixA</name>
    <name evidence="1" type="ORF">D5R93_07505</name>
</gene>
<dbReference type="PANTHER" id="PTHR48100">
    <property type="entry name" value="BROAD-SPECIFICITY PHOSPHATASE YOR283W-RELATED"/>
    <property type="match status" value="1"/>
</dbReference>
<evidence type="ECO:0000313" key="2">
    <source>
        <dbReference type="Proteomes" id="UP000273001"/>
    </source>
</evidence>
<dbReference type="InterPro" id="IPR013078">
    <property type="entry name" value="His_Pase_superF_clade-1"/>
</dbReference>
<sequence>MTTDLVRRLVLVRHSKASHDADSDLERPLTPKGVTLAEQLARQLRQRLDHTDLLLVSPAARARQTAQPLRQRLDPAEVQVHEEIYSHGVSGVLDLVAAGARSARSVVVVGHEPTVSALAHTLHDTDDDLGTQVSFGVPTATAVLIDVASRWEDLAPGGGHISEILTARRH</sequence>